<keyword evidence="6 8" id="KW-0418">Kinase</keyword>
<gene>
    <name evidence="8" type="primary">proB</name>
    <name evidence="10" type="ORF">BAZO_04365</name>
</gene>
<comment type="pathway">
    <text evidence="8">Amino-acid biosynthesis; L-proline biosynthesis; L-glutamate 5-semialdehyde from L-glutamate: step 1/2.</text>
</comment>
<comment type="catalytic activity">
    <reaction evidence="8">
        <text>L-glutamate + ATP = L-glutamyl 5-phosphate + ADP</text>
        <dbReference type="Rhea" id="RHEA:14877"/>
        <dbReference type="ChEBI" id="CHEBI:29985"/>
        <dbReference type="ChEBI" id="CHEBI:30616"/>
        <dbReference type="ChEBI" id="CHEBI:58274"/>
        <dbReference type="ChEBI" id="CHEBI:456216"/>
        <dbReference type="EC" id="2.7.2.11"/>
    </reaction>
</comment>
<dbReference type="CDD" id="cd21157">
    <property type="entry name" value="PUA_G5K"/>
    <property type="match status" value="1"/>
</dbReference>
<dbReference type="NCBIfam" id="TIGR01027">
    <property type="entry name" value="proB"/>
    <property type="match status" value="1"/>
</dbReference>
<dbReference type="InterPro" id="IPR001048">
    <property type="entry name" value="Asp/Glu/Uridylate_kinase"/>
</dbReference>
<dbReference type="InterPro" id="IPR002478">
    <property type="entry name" value="PUA"/>
</dbReference>
<dbReference type="PATRIC" id="fig|1131731.3.peg.908"/>
<evidence type="ECO:0000256" key="7">
    <source>
        <dbReference type="ARBA" id="ARBA00022840"/>
    </source>
</evidence>
<evidence type="ECO:0000256" key="2">
    <source>
        <dbReference type="ARBA" id="ARBA00022605"/>
    </source>
</evidence>
<evidence type="ECO:0000259" key="9">
    <source>
        <dbReference type="SMART" id="SM00359"/>
    </source>
</evidence>
<keyword evidence="4 8" id="KW-0808">Transferase</keyword>
<dbReference type="GO" id="GO:0005829">
    <property type="term" value="C:cytosol"/>
    <property type="evidence" value="ECO:0007669"/>
    <property type="project" value="TreeGrafter"/>
</dbReference>
<dbReference type="EC" id="2.7.2.11" evidence="8"/>
<feature type="binding site" evidence="8">
    <location>
        <begin position="237"/>
        <end position="238"/>
    </location>
    <ligand>
        <name>ATP</name>
        <dbReference type="ChEBI" id="CHEBI:30616"/>
    </ligand>
</feature>
<dbReference type="HAMAP" id="MF_00456">
    <property type="entry name" value="ProB"/>
    <property type="match status" value="1"/>
</dbReference>
<evidence type="ECO:0000256" key="5">
    <source>
        <dbReference type="ARBA" id="ARBA00022741"/>
    </source>
</evidence>
<dbReference type="UniPathway" id="UPA00098">
    <property type="reaction ID" value="UER00359"/>
</dbReference>
<dbReference type="SUPFAM" id="SSF53633">
    <property type="entry name" value="Carbamate kinase-like"/>
    <property type="match status" value="1"/>
</dbReference>
<dbReference type="InterPro" id="IPR015947">
    <property type="entry name" value="PUA-like_sf"/>
</dbReference>
<accession>K6DK88</accession>
<comment type="subcellular location">
    <subcellularLocation>
        <location evidence="8">Cytoplasm</location>
    </subcellularLocation>
</comment>
<feature type="binding site" evidence="8">
    <location>
        <begin position="279"/>
        <end position="285"/>
    </location>
    <ligand>
        <name>ATP</name>
        <dbReference type="ChEBI" id="CHEBI:30616"/>
    </ligand>
</feature>
<dbReference type="Gene3D" id="2.30.130.10">
    <property type="entry name" value="PUA domain"/>
    <property type="match status" value="1"/>
</dbReference>
<dbReference type="Gene3D" id="3.40.1160.10">
    <property type="entry name" value="Acetylglutamate kinase-like"/>
    <property type="match status" value="1"/>
</dbReference>
<proteinExistence type="inferred from homology"/>
<protein>
    <recommendedName>
        <fullName evidence="8">Glutamate 5-kinase</fullName>
        <ecNumber evidence="8">2.7.2.11</ecNumber>
    </recommendedName>
    <alternativeName>
        <fullName evidence="8">Gamma-glutamyl kinase</fullName>
        <shortName evidence="8">GK</shortName>
    </alternativeName>
</protein>
<dbReference type="PRINTS" id="PR00474">
    <property type="entry name" value="GLU5KINASE"/>
</dbReference>
<evidence type="ECO:0000256" key="3">
    <source>
        <dbReference type="ARBA" id="ARBA00022650"/>
    </source>
</evidence>
<keyword evidence="7 8" id="KW-0067">ATP-binding</keyword>
<dbReference type="Pfam" id="PF01472">
    <property type="entry name" value="PUA"/>
    <property type="match status" value="1"/>
</dbReference>
<dbReference type="PIRSF" id="PIRSF000729">
    <property type="entry name" value="GK"/>
    <property type="match status" value="1"/>
</dbReference>
<organism evidence="10 11">
    <name type="scientific">Schinkia azotoformans LMG 9581</name>
    <dbReference type="NCBI Taxonomy" id="1131731"/>
    <lineage>
        <taxon>Bacteria</taxon>
        <taxon>Bacillati</taxon>
        <taxon>Bacillota</taxon>
        <taxon>Bacilli</taxon>
        <taxon>Bacillales</taxon>
        <taxon>Bacillaceae</taxon>
        <taxon>Calidifontibacillus/Schinkia group</taxon>
        <taxon>Schinkia</taxon>
    </lineage>
</organism>
<dbReference type="Pfam" id="PF00696">
    <property type="entry name" value="AA_kinase"/>
    <property type="match status" value="1"/>
</dbReference>
<dbReference type="PROSITE" id="PS00902">
    <property type="entry name" value="GLUTAMATE_5_KINASE"/>
    <property type="match status" value="1"/>
</dbReference>
<evidence type="ECO:0000256" key="8">
    <source>
        <dbReference type="HAMAP-Rule" id="MF_00456"/>
    </source>
</evidence>
<dbReference type="InterPro" id="IPR036393">
    <property type="entry name" value="AceGlu_kinase-like_sf"/>
</dbReference>
<dbReference type="EMBL" id="AJLR01000039">
    <property type="protein sequence ID" value="EKN68543.1"/>
    <property type="molecule type" value="Genomic_DNA"/>
</dbReference>
<feature type="binding site" evidence="8">
    <location>
        <position position="217"/>
    </location>
    <ligand>
        <name>substrate</name>
    </ligand>
</feature>
<dbReference type="GO" id="GO:0003723">
    <property type="term" value="F:RNA binding"/>
    <property type="evidence" value="ECO:0007669"/>
    <property type="project" value="InterPro"/>
</dbReference>
<dbReference type="SMART" id="SM00359">
    <property type="entry name" value="PUA"/>
    <property type="match status" value="1"/>
</dbReference>
<dbReference type="GO" id="GO:0005524">
    <property type="term" value="F:ATP binding"/>
    <property type="evidence" value="ECO:0007669"/>
    <property type="project" value="UniProtKB-KW"/>
</dbReference>
<dbReference type="PROSITE" id="PS50890">
    <property type="entry name" value="PUA"/>
    <property type="match status" value="1"/>
</dbReference>
<dbReference type="Proteomes" id="UP000006315">
    <property type="component" value="Unassembled WGS sequence"/>
</dbReference>
<keyword evidence="11" id="KW-1185">Reference proteome</keyword>
<evidence type="ECO:0000256" key="6">
    <source>
        <dbReference type="ARBA" id="ARBA00022777"/>
    </source>
</evidence>
<evidence type="ECO:0000313" key="10">
    <source>
        <dbReference type="EMBL" id="EKN68543.1"/>
    </source>
</evidence>
<dbReference type="FunFam" id="3.40.1160.10:FF:000018">
    <property type="entry name" value="Glutamate 5-kinase"/>
    <property type="match status" value="1"/>
</dbReference>
<dbReference type="FunFam" id="2.30.130.10:FF:000007">
    <property type="entry name" value="Glutamate 5-kinase"/>
    <property type="match status" value="1"/>
</dbReference>
<reference evidence="10 11" key="1">
    <citation type="journal article" date="2012" name="Front. Microbiol.">
        <title>Redundancy and modularity in membrane-associated dissimilatory nitrate reduction in Bacillus.</title>
        <authorList>
            <person name="Heylen K."/>
            <person name="Keltjens J."/>
        </authorList>
    </citation>
    <scope>NUCLEOTIDE SEQUENCE [LARGE SCALE GENOMIC DNA]</scope>
    <source>
        <strain evidence="10 11">LMG 9581</strain>
    </source>
</reference>
<comment type="similarity">
    <text evidence="8">Belongs to the glutamate 5-kinase family.</text>
</comment>
<keyword evidence="5 8" id="KW-0547">Nucleotide-binding</keyword>
<dbReference type="PANTHER" id="PTHR43654">
    <property type="entry name" value="GLUTAMATE 5-KINASE"/>
    <property type="match status" value="1"/>
</dbReference>
<feature type="binding site" evidence="8">
    <location>
        <position position="118"/>
    </location>
    <ligand>
        <name>substrate</name>
    </ligand>
</feature>
<dbReference type="AlphaFoldDB" id="K6DK88"/>
<dbReference type="SUPFAM" id="SSF88697">
    <property type="entry name" value="PUA domain-like"/>
    <property type="match status" value="1"/>
</dbReference>
<sequence length="443" mass="47766">MHLHLFAKKGGTAKDKTLPSFSQDEEGSFSVRKKLSVGMPTDYSYTGLGAIAHECFYFISFLRMKGVISVAKQRIVVKIGSSSLTNTNGGLSIEKLAEHVEALAMLKKQGHEVILISSGAVAAGFKGLGYPTRPVTIAGKQAAAAVGQGLLMQGYTEHFRNHNIVTAQLLLTRSSFMNKEQYSNSYATLSELLKRDVLPIINENDSVSIDELTFGDNDMLSALVSGLVHADFLIILTDVNGLYDQNPNENSNAKKYNFLPEITDELLQMASSSGSKMGTGGMRSKIEAAKTALPLGVNVFIGTGSGQDKLTDILAGKGDGTYIGNSNQTGVKNSKQWIALHSNVAGEIEIDNGAIDALLHKGKSLLAAGIINVKGDFRVGDVVEVTNHKAEVIGRGEVNFPSNELIKIKGLSSTEAKEILQSDQTEVIHRDRWVPLKKEKVMK</sequence>
<keyword evidence="1 8" id="KW-0963">Cytoplasm</keyword>
<evidence type="ECO:0000256" key="1">
    <source>
        <dbReference type="ARBA" id="ARBA00022490"/>
    </source>
</evidence>
<dbReference type="InterPro" id="IPR011529">
    <property type="entry name" value="Glu_5kinase"/>
</dbReference>
<dbReference type="GO" id="GO:0004349">
    <property type="term" value="F:glutamate 5-kinase activity"/>
    <property type="evidence" value="ECO:0007669"/>
    <property type="project" value="UniProtKB-UniRule"/>
</dbReference>
<evidence type="ECO:0000313" key="11">
    <source>
        <dbReference type="Proteomes" id="UP000006315"/>
    </source>
</evidence>
<name>K6DK88_SCHAZ</name>
<dbReference type="PANTHER" id="PTHR43654:SF1">
    <property type="entry name" value="ISOPENTENYL PHOSPHATE KINASE"/>
    <property type="match status" value="1"/>
</dbReference>
<keyword evidence="2 8" id="KW-0028">Amino-acid biosynthesis</keyword>
<keyword evidence="3 8" id="KW-0641">Proline biosynthesis</keyword>
<comment type="caution">
    <text evidence="10">The sequence shown here is derived from an EMBL/GenBank/DDBJ whole genome shotgun (WGS) entry which is preliminary data.</text>
</comment>
<feature type="binding site" evidence="8">
    <location>
        <position position="205"/>
    </location>
    <ligand>
        <name>substrate</name>
    </ligand>
</feature>
<dbReference type="InterPro" id="IPR041739">
    <property type="entry name" value="G5K_ProB"/>
</dbReference>
<dbReference type="InterPro" id="IPR019797">
    <property type="entry name" value="Glutamate_5-kinase_CS"/>
</dbReference>
<feature type="binding site" evidence="8">
    <location>
        <position position="78"/>
    </location>
    <ligand>
        <name>ATP</name>
        <dbReference type="ChEBI" id="CHEBI:30616"/>
    </ligand>
</feature>
<dbReference type="GO" id="GO:0055129">
    <property type="term" value="P:L-proline biosynthetic process"/>
    <property type="evidence" value="ECO:0007669"/>
    <property type="project" value="UniProtKB-UniRule"/>
</dbReference>
<dbReference type="InterPro" id="IPR036974">
    <property type="entry name" value="PUA_sf"/>
</dbReference>
<dbReference type="CDD" id="cd04242">
    <property type="entry name" value="AAK_G5K_ProB"/>
    <property type="match status" value="1"/>
</dbReference>
<comment type="function">
    <text evidence="8">Catalyzes the transfer of a phosphate group to glutamate to form L-glutamate 5-phosphate.</text>
</comment>
<feature type="domain" description="PUA" evidence="9">
    <location>
        <begin position="346"/>
        <end position="429"/>
    </location>
</feature>
<dbReference type="STRING" id="1131731.BAZO_04365"/>
<dbReference type="InterPro" id="IPR005715">
    <property type="entry name" value="Glu_5kinase/COase_Synthase"/>
</dbReference>
<evidence type="ECO:0000256" key="4">
    <source>
        <dbReference type="ARBA" id="ARBA00022679"/>
    </source>
</evidence>
<dbReference type="InterPro" id="IPR001057">
    <property type="entry name" value="Glu/AcGlu_kinase"/>
</dbReference>